<evidence type="ECO:0000256" key="1">
    <source>
        <dbReference type="SAM" id="Phobius"/>
    </source>
</evidence>
<keyword evidence="1" id="KW-1133">Transmembrane helix</keyword>
<keyword evidence="1" id="KW-0812">Transmembrane</keyword>
<dbReference type="Proteomes" id="UP000650833">
    <property type="component" value="Unassembled WGS sequence"/>
</dbReference>
<name>A0A8H7V6F5_9FUNG</name>
<gene>
    <name evidence="2" type="ORF">INT46_008865</name>
</gene>
<keyword evidence="1" id="KW-0472">Membrane</keyword>
<dbReference type="EMBL" id="JAEPRC010000133">
    <property type="protein sequence ID" value="KAG2207247.1"/>
    <property type="molecule type" value="Genomic_DNA"/>
</dbReference>
<protein>
    <submittedName>
        <fullName evidence="2">Uncharacterized protein</fullName>
    </submittedName>
</protein>
<reference evidence="2" key="1">
    <citation type="submission" date="2020-12" db="EMBL/GenBank/DDBJ databases">
        <title>Metabolic potential, ecology and presence of endohyphal bacteria is reflected in genomic diversity of Mucoromycotina.</title>
        <authorList>
            <person name="Muszewska A."/>
            <person name="Okrasinska A."/>
            <person name="Steczkiewicz K."/>
            <person name="Drgas O."/>
            <person name="Orlowska M."/>
            <person name="Perlinska-Lenart U."/>
            <person name="Aleksandrzak-Piekarczyk T."/>
            <person name="Szatraj K."/>
            <person name="Zielenkiewicz U."/>
            <person name="Pilsyk S."/>
            <person name="Malc E."/>
            <person name="Mieczkowski P."/>
            <person name="Kruszewska J.S."/>
            <person name="Biernat P."/>
            <person name="Pawlowska J."/>
        </authorList>
    </citation>
    <scope>NUCLEOTIDE SEQUENCE</scope>
    <source>
        <strain evidence="2">CBS 226.32</strain>
    </source>
</reference>
<sequence>MKSLHCVYSGNRFADQYTLDLEGFMSPHEFTATINTFNTAAWHYPPPASFTGSANYYLICLATLILTAVIAAIHHTHQIGFLLTLPFTFLFSSMIIVYYRKRQKSKFESAMIHICSCMNATENVRGINYRLTFLTPEQQISTCPLSSYVSCVIMNLELDYLTKCNQAITIEFDDRYNLLHHFSPNIPPSYSTIITIAPPLYDVDVAKPSNTYYPLKE</sequence>
<feature type="transmembrane region" description="Helical" evidence="1">
    <location>
        <begin position="54"/>
        <end position="73"/>
    </location>
</feature>
<comment type="caution">
    <text evidence="2">The sequence shown here is derived from an EMBL/GenBank/DDBJ whole genome shotgun (WGS) entry which is preliminary data.</text>
</comment>
<keyword evidence="3" id="KW-1185">Reference proteome</keyword>
<organism evidence="2 3">
    <name type="scientific">Mucor plumbeus</name>
    <dbReference type="NCBI Taxonomy" id="97098"/>
    <lineage>
        <taxon>Eukaryota</taxon>
        <taxon>Fungi</taxon>
        <taxon>Fungi incertae sedis</taxon>
        <taxon>Mucoromycota</taxon>
        <taxon>Mucoromycotina</taxon>
        <taxon>Mucoromycetes</taxon>
        <taxon>Mucorales</taxon>
        <taxon>Mucorineae</taxon>
        <taxon>Mucoraceae</taxon>
        <taxon>Mucor</taxon>
    </lineage>
</organism>
<proteinExistence type="predicted"/>
<feature type="transmembrane region" description="Helical" evidence="1">
    <location>
        <begin position="79"/>
        <end position="99"/>
    </location>
</feature>
<dbReference type="OrthoDB" id="2251114at2759"/>
<evidence type="ECO:0000313" key="2">
    <source>
        <dbReference type="EMBL" id="KAG2207247.1"/>
    </source>
</evidence>
<dbReference type="AlphaFoldDB" id="A0A8H7V6F5"/>
<accession>A0A8H7V6F5</accession>
<evidence type="ECO:0000313" key="3">
    <source>
        <dbReference type="Proteomes" id="UP000650833"/>
    </source>
</evidence>